<dbReference type="SMART" id="SM00862">
    <property type="entry name" value="Trans_reg_C"/>
    <property type="match status" value="1"/>
</dbReference>
<dbReference type="EMBL" id="JBHRTD010000012">
    <property type="protein sequence ID" value="MFC3138688.1"/>
    <property type="molecule type" value="Genomic_DNA"/>
</dbReference>
<dbReference type="CDD" id="cd00383">
    <property type="entry name" value="trans_reg_C"/>
    <property type="match status" value="1"/>
</dbReference>
<dbReference type="InterPro" id="IPR011990">
    <property type="entry name" value="TPR-like_helical_dom_sf"/>
</dbReference>
<keyword evidence="3" id="KW-0812">Transmembrane</keyword>
<keyword evidence="3" id="KW-1133">Transmembrane helix</keyword>
<dbReference type="Pfam" id="PF00486">
    <property type="entry name" value="Trans_reg_C"/>
    <property type="match status" value="1"/>
</dbReference>
<evidence type="ECO:0000259" key="4">
    <source>
        <dbReference type="PROSITE" id="PS51755"/>
    </source>
</evidence>
<dbReference type="InterPro" id="IPR001867">
    <property type="entry name" value="OmpR/PhoB-type_DNA-bd"/>
</dbReference>
<protein>
    <submittedName>
        <fullName evidence="5">Winged helix-turn-helix domain-containing protein</fullName>
    </submittedName>
</protein>
<evidence type="ECO:0000256" key="2">
    <source>
        <dbReference type="PROSITE-ProRule" id="PRU01091"/>
    </source>
</evidence>
<feature type="domain" description="OmpR/PhoB-type" evidence="4">
    <location>
        <begin position="3"/>
        <end position="100"/>
    </location>
</feature>
<dbReference type="InterPro" id="IPR036388">
    <property type="entry name" value="WH-like_DNA-bd_sf"/>
</dbReference>
<dbReference type="SUPFAM" id="SSF46894">
    <property type="entry name" value="C-terminal effector domain of the bipartite response regulators"/>
    <property type="match status" value="1"/>
</dbReference>
<keyword evidence="3" id="KW-0472">Membrane</keyword>
<comment type="caution">
    <text evidence="5">The sequence shown here is derived from an EMBL/GenBank/DDBJ whole genome shotgun (WGS) entry which is preliminary data.</text>
</comment>
<evidence type="ECO:0000313" key="5">
    <source>
        <dbReference type="EMBL" id="MFC3138688.1"/>
    </source>
</evidence>
<evidence type="ECO:0000313" key="6">
    <source>
        <dbReference type="Proteomes" id="UP001595621"/>
    </source>
</evidence>
<reference evidence="6" key="1">
    <citation type="journal article" date="2019" name="Int. J. Syst. Evol. Microbiol.">
        <title>The Global Catalogue of Microorganisms (GCM) 10K type strain sequencing project: providing services to taxonomists for standard genome sequencing and annotation.</title>
        <authorList>
            <consortium name="The Broad Institute Genomics Platform"/>
            <consortium name="The Broad Institute Genome Sequencing Center for Infectious Disease"/>
            <person name="Wu L."/>
            <person name="Ma J."/>
        </authorList>
    </citation>
    <scope>NUCLEOTIDE SEQUENCE [LARGE SCALE GENOMIC DNA]</scope>
    <source>
        <strain evidence="6">KCTC 52277</strain>
    </source>
</reference>
<dbReference type="Gene3D" id="1.10.10.10">
    <property type="entry name" value="Winged helix-like DNA-binding domain superfamily/Winged helix DNA-binding domain"/>
    <property type="match status" value="1"/>
</dbReference>
<keyword evidence="1 2" id="KW-0238">DNA-binding</keyword>
<dbReference type="PROSITE" id="PS51755">
    <property type="entry name" value="OMPR_PHOB"/>
    <property type="match status" value="1"/>
</dbReference>
<keyword evidence="6" id="KW-1185">Reference proteome</keyword>
<proteinExistence type="predicted"/>
<sequence length="550" mass="61530">MIDLRYKINDLILHTSEGKLCFMDRKLCIEPRLVNLLSFFARHPDTVFSREELIQAVWDGAIVTEQVVTQSVFELRKLLAECNQAGIITTIPKRGYKLSADVEEIHVHDLSCECEHPTTEACVAPLHEMRFTAAEPAHSNVRMHQPAAALNADHPESDIGEQQNSRHTGHIAPFPAGPMSRALSSLSEDEGKPLLPSIASMANTLVNRLFDTIMLLVLVAIVSYLTIYQSSHQNMPELDNQLIAIEAQSDIRAPDQMGLLAYGISKQLQTSVEQFSQYRTRYLSGSPQTPGKRLIVSINHRDDGTYLTVRLYSHATERDIYHSNELLTGENLAQVIKHTEFELLDDLHVTLTESQRQALLSSLPADETSAKTLMLARYFLQQPEPVLMDKGIAMLDELIAKQPANGKAIALRYISYAQMLALTNQASEDKAIDNNVLRNYGQALTDYMQHHPALDTPEYWDAIALQALIHGKDTTVRTALAHSHQLLGDYTSLGYIILGKLSEKTHPVMASEAFSQAYYLDRSERTYLLCQSLVHHSELSQSAPVLAKLN</sequence>
<evidence type="ECO:0000256" key="1">
    <source>
        <dbReference type="ARBA" id="ARBA00023125"/>
    </source>
</evidence>
<name>A0ABV7GDD3_9GAMM</name>
<feature type="DNA-binding region" description="OmpR/PhoB-type" evidence="2">
    <location>
        <begin position="3"/>
        <end position="100"/>
    </location>
</feature>
<accession>A0ABV7GDD3</accession>
<dbReference type="Proteomes" id="UP001595621">
    <property type="component" value="Unassembled WGS sequence"/>
</dbReference>
<gene>
    <name evidence="5" type="ORF">ACFOE0_10870</name>
</gene>
<evidence type="ECO:0000256" key="3">
    <source>
        <dbReference type="SAM" id="Phobius"/>
    </source>
</evidence>
<feature type="transmembrane region" description="Helical" evidence="3">
    <location>
        <begin position="209"/>
        <end position="228"/>
    </location>
</feature>
<dbReference type="Gene3D" id="1.25.40.10">
    <property type="entry name" value="Tetratricopeptide repeat domain"/>
    <property type="match status" value="1"/>
</dbReference>
<organism evidence="5 6">
    <name type="scientific">Shewanella submarina</name>
    <dbReference type="NCBI Taxonomy" id="2016376"/>
    <lineage>
        <taxon>Bacteria</taxon>
        <taxon>Pseudomonadati</taxon>
        <taxon>Pseudomonadota</taxon>
        <taxon>Gammaproteobacteria</taxon>
        <taxon>Alteromonadales</taxon>
        <taxon>Shewanellaceae</taxon>
        <taxon>Shewanella</taxon>
    </lineage>
</organism>
<dbReference type="InterPro" id="IPR016032">
    <property type="entry name" value="Sig_transdc_resp-reg_C-effctor"/>
</dbReference>
<dbReference type="RefSeq" id="WP_248935878.1">
    <property type="nucleotide sequence ID" value="NZ_JAKILF010000003.1"/>
</dbReference>